<sequence length="174" mass="18615">METTAPSDDALEYFWAEARKVLGLTKIEPIGGVGTAGSLTPPAWSFGDSAEMADELLALVLAGRKTATSSALWEWEADGEALPEPGALGILCDGSGEPRALIRTEAVEVVPFDRVPADHAAAEGEGDGSLEHWREAHAAYITEVLAKVGRTFAPDMPVVLERFAVVHPKPRRQR</sequence>
<reference evidence="2 3" key="1">
    <citation type="submission" date="2017-10" db="EMBL/GenBank/DDBJ databases">
        <title>Sequencing the genomes of 1000 actinobacteria strains.</title>
        <authorList>
            <person name="Klenk H.-P."/>
        </authorList>
    </citation>
    <scope>NUCLEOTIDE SEQUENCE [LARGE SCALE GENOMIC DNA]</scope>
    <source>
        <strain evidence="2 3">DSM 21838</strain>
    </source>
</reference>
<dbReference type="RefSeq" id="WP_098483710.1">
    <property type="nucleotide sequence ID" value="NZ_PDJI01000004.1"/>
</dbReference>
<dbReference type="CDD" id="cd06553">
    <property type="entry name" value="ASCH_Ef3133_like"/>
    <property type="match status" value="1"/>
</dbReference>
<name>A0A2A9ELG5_9MICO</name>
<dbReference type="AlphaFoldDB" id="A0A2A9ELG5"/>
<gene>
    <name evidence="2" type="ORF">ATJ97_2154</name>
</gene>
<dbReference type="SMART" id="SM01022">
    <property type="entry name" value="ASCH"/>
    <property type="match status" value="1"/>
</dbReference>
<dbReference type="InterPro" id="IPR007374">
    <property type="entry name" value="ASCH_domain"/>
</dbReference>
<evidence type="ECO:0000313" key="3">
    <source>
        <dbReference type="Proteomes" id="UP000222106"/>
    </source>
</evidence>
<comment type="caution">
    <text evidence="2">The sequence shown here is derived from an EMBL/GenBank/DDBJ whole genome shotgun (WGS) entry which is preliminary data.</text>
</comment>
<accession>A0A2A9ELG5</accession>
<dbReference type="InterPro" id="IPR009326">
    <property type="entry name" value="DUF984"/>
</dbReference>
<dbReference type="Pfam" id="PF04266">
    <property type="entry name" value="ASCH"/>
    <property type="match status" value="1"/>
</dbReference>
<dbReference type="InterPro" id="IPR015947">
    <property type="entry name" value="PUA-like_sf"/>
</dbReference>
<dbReference type="Proteomes" id="UP000222106">
    <property type="component" value="Unassembled WGS sequence"/>
</dbReference>
<dbReference type="PANTHER" id="PTHR39203">
    <property type="entry name" value="CYTOPLASMIC PROTEIN-RELATED"/>
    <property type="match status" value="1"/>
</dbReference>
<dbReference type="OrthoDB" id="9807542at2"/>
<evidence type="ECO:0000259" key="1">
    <source>
        <dbReference type="SMART" id="SM01022"/>
    </source>
</evidence>
<dbReference type="EMBL" id="PDJI01000004">
    <property type="protein sequence ID" value="PFG39643.1"/>
    <property type="molecule type" value="Genomic_DNA"/>
</dbReference>
<proteinExistence type="predicted"/>
<organism evidence="2 3">
    <name type="scientific">Georgenia soli</name>
    <dbReference type="NCBI Taxonomy" id="638953"/>
    <lineage>
        <taxon>Bacteria</taxon>
        <taxon>Bacillati</taxon>
        <taxon>Actinomycetota</taxon>
        <taxon>Actinomycetes</taxon>
        <taxon>Micrococcales</taxon>
        <taxon>Bogoriellaceae</taxon>
        <taxon>Georgenia</taxon>
    </lineage>
</organism>
<evidence type="ECO:0000313" key="2">
    <source>
        <dbReference type="EMBL" id="PFG39643.1"/>
    </source>
</evidence>
<dbReference type="SUPFAM" id="SSF88697">
    <property type="entry name" value="PUA domain-like"/>
    <property type="match status" value="1"/>
</dbReference>
<dbReference type="PANTHER" id="PTHR39203:SF1">
    <property type="entry name" value="CYTOPLASMIC PROTEIN"/>
    <property type="match status" value="1"/>
</dbReference>
<feature type="domain" description="ASCH" evidence="1">
    <location>
        <begin position="44"/>
        <end position="167"/>
    </location>
</feature>
<dbReference type="Gene3D" id="3.10.400.10">
    <property type="entry name" value="Sulfate adenylyltransferase"/>
    <property type="match status" value="1"/>
</dbReference>
<keyword evidence="3" id="KW-1185">Reference proteome</keyword>
<protein>
    <submittedName>
        <fullName evidence="2">Uncharacterized protein YhfF</fullName>
    </submittedName>
</protein>